<dbReference type="GO" id="GO:0006281">
    <property type="term" value="P:DNA repair"/>
    <property type="evidence" value="ECO:0007669"/>
    <property type="project" value="InterPro"/>
</dbReference>
<dbReference type="eggNOG" id="KOG4553">
    <property type="taxonomic scope" value="Eukaryota"/>
</dbReference>
<dbReference type="InterPro" id="IPR029308">
    <property type="entry name" value="FANCI_S1"/>
</dbReference>
<feature type="domain" description="FANCI solenoid 2" evidence="3">
    <location>
        <begin position="382"/>
        <end position="530"/>
    </location>
</feature>
<evidence type="ECO:0000313" key="9">
    <source>
        <dbReference type="Proteomes" id="UP000007266"/>
    </source>
</evidence>
<dbReference type="Pfam" id="PF14679">
    <property type="entry name" value="FANCI_HD1"/>
    <property type="match status" value="1"/>
</dbReference>
<evidence type="ECO:0000259" key="2">
    <source>
        <dbReference type="Pfam" id="PF14675"/>
    </source>
</evidence>
<evidence type="ECO:0000259" key="5">
    <source>
        <dbReference type="Pfam" id="PF14678"/>
    </source>
</evidence>
<feature type="compositionally biased region" description="Acidic residues" evidence="1">
    <location>
        <begin position="1297"/>
        <end position="1309"/>
    </location>
</feature>
<dbReference type="EMBL" id="KQ971311">
    <property type="protein sequence ID" value="EEZ98882.2"/>
    <property type="molecule type" value="Genomic_DNA"/>
</dbReference>
<sequence>MTSIEEKIRKLGQNRDIEGLQDYVSNLSLEELVNVIRTRLTNSNFTYTWNYILEGLAESPNSHNKRYGVVLSVIEELDRSEVSSFHSNAITSRICTELAKFQTEHLLKLCDFCVESLQSGRVSQMSWKEILPQLLNVLSKKEHVDVEGEEISGIEYKHQVINNICTLQWSPNIVVNLTQMFIDLSLSKEEHLQVVNKLAKQLEKMTPQEVPPFVYQLLKFCKNSSASVIFIKLQHYFALRYHDKFLDQTASSSESSEMDLIEDASSQDILEAEATVLYHIHSLAFVGHNCIKDHLNFLKNMLRTPEFILHPFQLSVLLTLSTIPRYEERVFEIIRSCVSRTFHEEQKKISSASFRNLVPGKTRLEIIFGHVVTASAQDRDLVLQGLINFAFVLLGVGSALGRDPIAEKQWQLGSIILIKIIKRKRHTASIIVETLCNKIVTEQSVTQYIECLYLMTRKLALLMLENKNTIISLMGGLIEIPLTSALLVLDAIIPLTKVSPTIRDHFILLLHKALHSRVTETRQVAVTGYLKLLANLKISDLAILSQGSYSSGYSLYTQISITQTSQCTPSAFSNEALSLEVLNNLEACFMQPAEVRIQLYTGLYDAVCLNPDLGIAVLETIWPHFCDFYNTDEETAVPLKFDKITLTRDINVSLQEPLGKLIYTIGLIVTKVAKDNNETPTVARILKVLESICQRMIKCELVHFELDDGTDLGDVMPESQHKLFVLKEAMSVYEALIGYKFHSWELDSENNGKQIKGLFEGYLRLSNCLKTVNKPKKSDKNKTENDTTLKKEQKSSNRLKLPETVLDFQVLSKIMSFLHETMVSWTTCVQANVVKSKREFHQHAMQATLNLVTSLKHKKNIETQTAKVLYDHLCDIAMVIYERIIKRMDEFASFDCTTAVLAAECFLLILNIVNNHHGSNLKAFLSRVGGRDTSEDLVSHLSEFIQTYQKLFETDEDEISEDPEVKKMSLIVINTLSFFAHQIPPNSNTLALQMMEWTKNYALNNDLKGRQVVNGFITLLFECHVNFKVSLTFFEQVSDHIGDVTGVITEEEHTSEEMKVLNEQTVNTVFTCLCNNIKSVLEDIDWVIARLKAEFSLMTYPNDEGLERRRENLQSRERGVCCQLCFIVTILTNLSNCTIPPGGLSEALLKNLFLLYCTLSSLTKHFVLRSSKINPVFQNAKFERLVKLAGKQLAPAVYKLITYIEETQKEEPESPSKKSKKKVESTTLKSKVLKETRLIPKVVYEIEQFGKLVAQLSNKTKIDLAKFMGQGTVRGFRFLNWEQVVEKANDGAPQTQDSEENNEESDEETSPPPSKQRKT</sequence>
<dbReference type="OrthoDB" id="195089at2759"/>
<dbReference type="InterPro" id="IPR029313">
    <property type="entry name" value="FANCI_S3"/>
</dbReference>
<organism evidence="8 9">
    <name type="scientific">Tribolium castaneum</name>
    <name type="common">Red flour beetle</name>
    <dbReference type="NCBI Taxonomy" id="7070"/>
    <lineage>
        <taxon>Eukaryota</taxon>
        <taxon>Metazoa</taxon>
        <taxon>Ecdysozoa</taxon>
        <taxon>Arthropoda</taxon>
        <taxon>Hexapoda</taxon>
        <taxon>Insecta</taxon>
        <taxon>Pterygota</taxon>
        <taxon>Neoptera</taxon>
        <taxon>Endopterygota</taxon>
        <taxon>Coleoptera</taxon>
        <taxon>Polyphaga</taxon>
        <taxon>Cucujiformia</taxon>
        <taxon>Tenebrionidae</taxon>
        <taxon>Tenebrionidae incertae sedis</taxon>
        <taxon>Tribolium</taxon>
    </lineage>
</organism>
<feature type="compositionally biased region" description="Pro residues" evidence="1">
    <location>
        <begin position="1310"/>
        <end position="1319"/>
    </location>
</feature>
<feature type="domain" description="FANCI solenoid 1" evidence="2">
    <location>
        <begin position="63"/>
        <end position="283"/>
    </location>
</feature>
<dbReference type="InterPro" id="IPR026171">
    <property type="entry name" value="FANCI"/>
</dbReference>
<dbReference type="PANTHER" id="PTHR21818:SF0">
    <property type="entry name" value="FANCONI ANEMIA GROUP I PROTEIN"/>
    <property type="match status" value="1"/>
</dbReference>
<dbReference type="KEGG" id="tca:659762"/>
<reference evidence="8 9" key="1">
    <citation type="journal article" date="2008" name="Nature">
        <title>The genome of the model beetle and pest Tribolium castaneum.</title>
        <authorList>
            <consortium name="Tribolium Genome Sequencing Consortium"/>
            <person name="Richards S."/>
            <person name="Gibbs R.A."/>
            <person name="Weinstock G.M."/>
            <person name="Brown S.J."/>
            <person name="Denell R."/>
            <person name="Beeman R.W."/>
            <person name="Gibbs R."/>
            <person name="Beeman R.W."/>
            <person name="Brown S.J."/>
            <person name="Bucher G."/>
            <person name="Friedrich M."/>
            <person name="Grimmelikhuijzen C.J."/>
            <person name="Klingler M."/>
            <person name="Lorenzen M."/>
            <person name="Richards S."/>
            <person name="Roth S."/>
            <person name="Schroder R."/>
            <person name="Tautz D."/>
            <person name="Zdobnov E.M."/>
            <person name="Muzny D."/>
            <person name="Gibbs R.A."/>
            <person name="Weinstock G.M."/>
            <person name="Attaway T."/>
            <person name="Bell S."/>
            <person name="Buhay C.J."/>
            <person name="Chandrabose M.N."/>
            <person name="Chavez D."/>
            <person name="Clerk-Blankenburg K.P."/>
            <person name="Cree A."/>
            <person name="Dao M."/>
            <person name="Davis C."/>
            <person name="Chacko J."/>
            <person name="Dinh H."/>
            <person name="Dugan-Rocha S."/>
            <person name="Fowler G."/>
            <person name="Garner T.T."/>
            <person name="Garnes J."/>
            <person name="Gnirke A."/>
            <person name="Hawes A."/>
            <person name="Hernandez J."/>
            <person name="Hines S."/>
            <person name="Holder M."/>
            <person name="Hume J."/>
            <person name="Jhangiani S.N."/>
            <person name="Joshi V."/>
            <person name="Khan Z.M."/>
            <person name="Jackson L."/>
            <person name="Kovar C."/>
            <person name="Kowis A."/>
            <person name="Lee S."/>
            <person name="Lewis L.R."/>
            <person name="Margolis J."/>
            <person name="Morgan M."/>
            <person name="Nazareth L.V."/>
            <person name="Nguyen N."/>
            <person name="Okwuonu G."/>
            <person name="Parker D."/>
            <person name="Richards S."/>
            <person name="Ruiz S.J."/>
            <person name="Santibanez J."/>
            <person name="Savard J."/>
            <person name="Scherer S.E."/>
            <person name="Schneider B."/>
            <person name="Sodergren E."/>
            <person name="Tautz D."/>
            <person name="Vattahil S."/>
            <person name="Villasana D."/>
            <person name="White C.S."/>
            <person name="Wright R."/>
            <person name="Park Y."/>
            <person name="Beeman R.W."/>
            <person name="Lord J."/>
            <person name="Oppert B."/>
            <person name="Lorenzen M."/>
            <person name="Brown S."/>
            <person name="Wang L."/>
            <person name="Savard J."/>
            <person name="Tautz D."/>
            <person name="Richards S."/>
            <person name="Weinstock G."/>
            <person name="Gibbs R.A."/>
            <person name="Liu Y."/>
            <person name="Worley K."/>
            <person name="Weinstock G."/>
            <person name="Elsik C.G."/>
            <person name="Reese J.T."/>
            <person name="Elhaik E."/>
            <person name="Landan G."/>
            <person name="Graur D."/>
            <person name="Arensburger P."/>
            <person name="Atkinson P."/>
            <person name="Beeman R.W."/>
            <person name="Beidler J."/>
            <person name="Brown S.J."/>
            <person name="Demuth J.P."/>
            <person name="Drury D.W."/>
            <person name="Du Y.Z."/>
            <person name="Fujiwara H."/>
            <person name="Lorenzen M."/>
            <person name="Maselli V."/>
            <person name="Osanai M."/>
            <person name="Park Y."/>
            <person name="Robertson H.M."/>
            <person name="Tu Z."/>
            <person name="Wang J.J."/>
            <person name="Wang S."/>
            <person name="Richards S."/>
            <person name="Song H."/>
            <person name="Zhang L."/>
            <person name="Sodergren E."/>
            <person name="Werner D."/>
            <person name="Stanke M."/>
            <person name="Morgenstern B."/>
            <person name="Solovyev V."/>
            <person name="Kosarev P."/>
            <person name="Brown G."/>
            <person name="Chen H.C."/>
            <person name="Ermolaeva O."/>
            <person name="Hlavina W."/>
            <person name="Kapustin Y."/>
            <person name="Kiryutin B."/>
            <person name="Kitts P."/>
            <person name="Maglott D."/>
            <person name="Pruitt K."/>
            <person name="Sapojnikov V."/>
            <person name="Souvorov A."/>
            <person name="Mackey A.J."/>
            <person name="Waterhouse R.M."/>
            <person name="Wyder S."/>
            <person name="Zdobnov E.M."/>
            <person name="Zdobnov E.M."/>
            <person name="Wyder S."/>
            <person name="Kriventseva E.V."/>
            <person name="Kadowaki T."/>
            <person name="Bork P."/>
            <person name="Aranda M."/>
            <person name="Bao R."/>
            <person name="Beermann A."/>
            <person name="Berns N."/>
            <person name="Bolognesi R."/>
            <person name="Bonneton F."/>
            <person name="Bopp D."/>
            <person name="Brown S.J."/>
            <person name="Bucher G."/>
            <person name="Butts T."/>
            <person name="Chaumot A."/>
            <person name="Denell R.E."/>
            <person name="Ferrier D.E."/>
            <person name="Friedrich M."/>
            <person name="Gordon C.M."/>
            <person name="Jindra M."/>
            <person name="Klingler M."/>
            <person name="Lan Q."/>
            <person name="Lattorff H.M."/>
            <person name="Laudet V."/>
            <person name="von Levetsow C."/>
            <person name="Liu Z."/>
            <person name="Lutz R."/>
            <person name="Lynch J.A."/>
            <person name="da Fonseca R.N."/>
            <person name="Posnien N."/>
            <person name="Reuter R."/>
            <person name="Roth S."/>
            <person name="Savard J."/>
            <person name="Schinko J.B."/>
            <person name="Schmitt C."/>
            <person name="Schoppmeier M."/>
            <person name="Schroder R."/>
            <person name="Shippy T.D."/>
            <person name="Simonnet F."/>
            <person name="Marques-Souza H."/>
            <person name="Tautz D."/>
            <person name="Tomoyasu Y."/>
            <person name="Trauner J."/>
            <person name="Van der Zee M."/>
            <person name="Vervoort M."/>
            <person name="Wittkopp N."/>
            <person name="Wimmer E.A."/>
            <person name="Yang X."/>
            <person name="Jones A.K."/>
            <person name="Sattelle D.B."/>
            <person name="Ebert P.R."/>
            <person name="Nelson D."/>
            <person name="Scott J.G."/>
            <person name="Beeman R.W."/>
            <person name="Muthukrishnan S."/>
            <person name="Kramer K.J."/>
            <person name="Arakane Y."/>
            <person name="Beeman R.W."/>
            <person name="Zhu Q."/>
            <person name="Hogenkamp D."/>
            <person name="Dixit R."/>
            <person name="Oppert B."/>
            <person name="Jiang H."/>
            <person name="Zou Z."/>
            <person name="Marshall J."/>
            <person name="Elpidina E."/>
            <person name="Vinokurov K."/>
            <person name="Oppert C."/>
            <person name="Zou Z."/>
            <person name="Evans J."/>
            <person name="Lu Z."/>
            <person name="Zhao P."/>
            <person name="Sumathipala N."/>
            <person name="Altincicek B."/>
            <person name="Vilcinskas A."/>
            <person name="Williams M."/>
            <person name="Hultmark D."/>
            <person name="Hetru C."/>
            <person name="Jiang H."/>
            <person name="Grimmelikhuijzen C.J."/>
            <person name="Hauser F."/>
            <person name="Cazzamali G."/>
            <person name="Williamson M."/>
            <person name="Park Y."/>
            <person name="Li B."/>
            <person name="Tanaka Y."/>
            <person name="Predel R."/>
            <person name="Neupert S."/>
            <person name="Schachtner J."/>
            <person name="Verleyen P."/>
            <person name="Raible F."/>
            <person name="Bork P."/>
            <person name="Friedrich M."/>
            <person name="Walden K.K."/>
            <person name="Robertson H.M."/>
            <person name="Angeli S."/>
            <person name="Foret S."/>
            <person name="Bucher G."/>
            <person name="Schuetz S."/>
            <person name="Maleszka R."/>
            <person name="Wimmer E.A."/>
            <person name="Beeman R.W."/>
            <person name="Lorenzen M."/>
            <person name="Tomoyasu Y."/>
            <person name="Miller S.C."/>
            <person name="Grossmann D."/>
            <person name="Bucher G."/>
        </authorList>
    </citation>
    <scope>NUCLEOTIDE SEQUENCE [LARGE SCALE GENOMIC DNA]</scope>
    <source>
        <strain evidence="8 9">Georgia GA2</strain>
    </source>
</reference>
<dbReference type="Proteomes" id="UP000007266">
    <property type="component" value="Linkage group 2"/>
</dbReference>
<feature type="domain" description="FANCI solenoid 4" evidence="5">
    <location>
        <begin position="1033"/>
        <end position="1282"/>
    </location>
</feature>
<evidence type="ECO:0000259" key="7">
    <source>
        <dbReference type="Pfam" id="PF14680"/>
    </source>
</evidence>
<evidence type="ECO:0000259" key="4">
    <source>
        <dbReference type="Pfam" id="PF14677"/>
    </source>
</evidence>
<evidence type="ECO:0000259" key="6">
    <source>
        <dbReference type="Pfam" id="PF14679"/>
    </source>
</evidence>
<feature type="domain" description="FANCI solenoid 3" evidence="4">
    <location>
        <begin position="805"/>
        <end position="1020"/>
    </location>
</feature>
<dbReference type="Pfam" id="PF14675">
    <property type="entry name" value="FANCI_S1"/>
    <property type="match status" value="1"/>
</dbReference>
<dbReference type="InterPro" id="IPR029315">
    <property type="entry name" value="FANCI_S2"/>
</dbReference>
<dbReference type="Pfam" id="PF14677">
    <property type="entry name" value="FANCI_S3"/>
    <property type="match status" value="1"/>
</dbReference>
<protein>
    <submittedName>
        <fullName evidence="8">Fanconi anemia group I protein homolog-like Protein</fullName>
    </submittedName>
</protein>
<evidence type="ECO:0000256" key="1">
    <source>
        <dbReference type="SAM" id="MobiDB-lite"/>
    </source>
</evidence>
<feature type="region of interest" description="Disordered" evidence="1">
    <location>
        <begin position="1287"/>
        <end position="1319"/>
    </location>
</feature>
<keyword evidence="9" id="KW-1185">Reference proteome</keyword>
<dbReference type="Pfam" id="PF14676">
    <property type="entry name" value="FANCI_S2"/>
    <property type="match status" value="1"/>
</dbReference>
<dbReference type="STRING" id="7070.D6WCF1"/>
<dbReference type="HOGENOM" id="CLU_004843_1_0_1"/>
<feature type="region of interest" description="Disordered" evidence="1">
    <location>
        <begin position="773"/>
        <end position="796"/>
    </location>
</feature>
<dbReference type="Pfam" id="PF14680">
    <property type="entry name" value="FANCI_HD2"/>
    <property type="match status" value="1"/>
</dbReference>
<dbReference type="InterPro" id="IPR029314">
    <property type="entry name" value="FANCI_S4"/>
</dbReference>
<dbReference type="GO" id="GO:0070182">
    <property type="term" value="F:DNA polymerase binding"/>
    <property type="evidence" value="ECO:0000318"/>
    <property type="project" value="GO_Central"/>
</dbReference>
<dbReference type="InterPro" id="IPR029312">
    <property type="entry name" value="FANCI_HD2"/>
</dbReference>
<dbReference type="SUPFAM" id="SSF48371">
    <property type="entry name" value="ARM repeat"/>
    <property type="match status" value="1"/>
</dbReference>
<evidence type="ECO:0000313" key="8">
    <source>
        <dbReference type="EMBL" id="EEZ98882.2"/>
    </source>
</evidence>
<evidence type="ECO:0000259" key="3">
    <source>
        <dbReference type="Pfam" id="PF14676"/>
    </source>
</evidence>
<dbReference type="InterPro" id="IPR029310">
    <property type="entry name" value="FANCI_HD1"/>
</dbReference>
<feature type="compositionally biased region" description="Basic and acidic residues" evidence="1">
    <location>
        <begin position="776"/>
        <end position="795"/>
    </location>
</feature>
<gene>
    <name evidence="8" type="primary">AUGUSTUS-3.0.2_04496</name>
    <name evidence="8" type="ORF">TcasGA2_TC004496</name>
</gene>
<name>D6WCF1_TRICA</name>
<proteinExistence type="predicted"/>
<dbReference type="OMA" id="QSMRMMN"/>
<dbReference type="PANTHER" id="PTHR21818">
    <property type="entry name" value="BC025462 PROTEIN"/>
    <property type="match status" value="1"/>
</dbReference>
<feature type="domain" description="FANCI helical" evidence="7">
    <location>
        <begin position="548"/>
        <end position="770"/>
    </location>
</feature>
<feature type="domain" description="FANCI helical" evidence="6">
    <location>
        <begin position="290"/>
        <end position="373"/>
    </location>
</feature>
<accession>D6WCF1</accession>
<dbReference type="Pfam" id="PF14678">
    <property type="entry name" value="FANCI_S4"/>
    <property type="match status" value="1"/>
</dbReference>
<dbReference type="CDD" id="cd11720">
    <property type="entry name" value="FANCI"/>
    <property type="match status" value="1"/>
</dbReference>
<dbReference type="InterPro" id="IPR016024">
    <property type="entry name" value="ARM-type_fold"/>
</dbReference>
<reference evidence="8 9" key="2">
    <citation type="journal article" date="2010" name="Nucleic Acids Res.">
        <title>BeetleBase in 2010: revisions to provide comprehensive genomic information for Tribolium castaneum.</title>
        <authorList>
            <person name="Kim H.S."/>
            <person name="Murphy T."/>
            <person name="Xia J."/>
            <person name="Caragea D."/>
            <person name="Park Y."/>
            <person name="Beeman R.W."/>
            <person name="Lorenzen M.D."/>
            <person name="Butcher S."/>
            <person name="Manak J.R."/>
            <person name="Brown S.J."/>
        </authorList>
    </citation>
    <scope>GENOME REANNOTATION</scope>
    <source>
        <strain evidence="8 9">Georgia GA2</strain>
    </source>
</reference>